<dbReference type="PANTHER" id="PTHR43397">
    <property type="entry name" value="ERGOTHIONEINE BIOSYNTHESIS PROTEIN 1"/>
    <property type="match status" value="1"/>
</dbReference>
<dbReference type="RefSeq" id="WP_133868264.1">
    <property type="nucleotide sequence ID" value="NZ_SOAU01000001.1"/>
</dbReference>
<proteinExistence type="predicted"/>
<comment type="caution">
    <text evidence="4">The sequence shown here is derived from an EMBL/GenBank/DDBJ whole genome shotgun (WGS) entry which is preliminary data.</text>
</comment>
<evidence type="ECO:0000313" key="5">
    <source>
        <dbReference type="Proteomes" id="UP000294558"/>
    </source>
</evidence>
<dbReference type="InterPro" id="IPR051128">
    <property type="entry name" value="EgtD_Methyltrsf_superfamily"/>
</dbReference>
<dbReference type="InterPro" id="IPR017804">
    <property type="entry name" value="MeTrfase_EgtD-like"/>
</dbReference>
<dbReference type="OrthoDB" id="5289726at2"/>
<organism evidence="4 5">
    <name type="scientific">Ilumatobacter fluminis</name>
    <dbReference type="NCBI Taxonomy" id="467091"/>
    <lineage>
        <taxon>Bacteria</taxon>
        <taxon>Bacillati</taxon>
        <taxon>Actinomycetota</taxon>
        <taxon>Acidimicrobiia</taxon>
        <taxon>Acidimicrobiales</taxon>
        <taxon>Ilumatobacteraceae</taxon>
        <taxon>Ilumatobacter</taxon>
    </lineage>
</organism>
<sequence>MNPPTRHAVPPTFDVHLHGDWRVRALIDEVRSGLTASPKQLTPRWLYDDRGSELFDEITRLPEYYPTEAEREILLTRAGEIAERTGADTLVELGSGTSDKTRALLDAFDEAGRLRRFVPFDVSEQTLKYAAAILAERHPGLHVHGVVGDFHEHLADVPNDGVPVLAFLGSTIGNFYPDERARFFGEVADWMTDDAWFLLGVDLVKPIDRLMAAYNDPAGITAQFTLNLLNVLNRELAADFDLSGFEHVGMWDPNHTRVDLRLRSLREQSVAIIGAEVDVEFGEGEELRVEISTKFTREQIGAELAAAGLVVEEFWTDTAGDVGVLLARRT</sequence>
<dbReference type="NCBIfam" id="TIGR03438">
    <property type="entry name" value="egtD_ergothio"/>
    <property type="match status" value="1"/>
</dbReference>
<dbReference type="InterPro" id="IPR019257">
    <property type="entry name" value="MeTrfase_dom"/>
</dbReference>
<feature type="domain" description="Histidine-specific methyltransferase SAM-dependent" evidence="3">
    <location>
        <begin position="28"/>
        <end position="328"/>
    </location>
</feature>
<dbReference type="Gene3D" id="3.40.50.150">
    <property type="entry name" value="Vaccinia Virus protein VP39"/>
    <property type="match status" value="1"/>
</dbReference>
<keyword evidence="5" id="KW-1185">Reference proteome</keyword>
<accession>A0A4R7HZY7</accession>
<dbReference type="AlphaFoldDB" id="A0A4R7HZY7"/>
<dbReference type="GO" id="GO:0032259">
    <property type="term" value="P:methylation"/>
    <property type="evidence" value="ECO:0007669"/>
    <property type="project" value="UniProtKB-KW"/>
</dbReference>
<name>A0A4R7HZY7_9ACTN</name>
<protein>
    <submittedName>
        <fullName evidence="4">L-histidine N-alpha-methyltransferase</fullName>
    </submittedName>
</protein>
<evidence type="ECO:0000256" key="1">
    <source>
        <dbReference type="ARBA" id="ARBA00022603"/>
    </source>
</evidence>
<dbReference type="EMBL" id="SOAU01000001">
    <property type="protein sequence ID" value="TDT15846.1"/>
    <property type="molecule type" value="Genomic_DNA"/>
</dbReference>
<dbReference type="PANTHER" id="PTHR43397:SF1">
    <property type="entry name" value="ERGOTHIONEINE BIOSYNTHESIS PROTEIN 1"/>
    <property type="match status" value="1"/>
</dbReference>
<keyword evidence="2 4" id="KW-0808">Transferase</keyword>
<dbReference type="SUPFAM" id="SSF53335">
    <property type="entry name" value="S-adenosyl-L-methionine-dependent methyltransferases"/>
    <property type="match status" value="1"/>
</dbReference>
<evidence type="ECO:0000256" key="2">
    <source>
        <dbReference type="ARBA" id="ARBA00022679"/>
    </source>
</evidence>
<dbReference type="InterPro" id="IPR029063">
    <property type="entry name" value="SAM-dependent_MTases_sf"/>
</dbReference>
<evidence type="ECO:0000259" key="3">
    <source>
        <dbReference type="Pfam" id="PF10017"/>
    </source>
</evidence>
<dbReference type="Proteomes" id="UP000294558">
    <property type="component" value="Unassembled WGS sequence"/>
</dbReference>
<dbReference type="InterPro" id="IPR035094">
    <property type="entry name" value="EgtD"/>
</dbReference>
<evidence type="ECO:0000313" key="4">
    <source>
        <dbReference type="EMBL" id="TDT15846.1"/>
    </source>
</evidence>
<dbReference type="PIRSF" id="PIRSF018005">
    <property type="entry name" value="UCP018005"/>
    <property type="match status" value="1"/>
</dbReference>
<reference evidence="4 5" key="1">
    <citation type="submission" date="2019-03" db="EMBL/GenBank/DDBJ databases">
        <title>Sequencing the genomes of 1000 actinobacteria strains.</title>
        <authorList>
            <person name="Klenk H.-P."/>
        </authorList>
    </citation>
    <scope>NUCLEOTIDE SEQUENCE [LARGE SCALE GENOMIC DNA]</scope>
    <source>
        <strain evidence="4 5">DSM 18936</strain>
    </source>
</reference>
<dbReference type="GO" id="GO:0008168">
    <property type="term" value="F:methyltransferase activity"/>
    <property type="evidence" value="ECO:0007669"/>
    <property type="project" value="UniProtKB-KW"/>
</dbReference>
<keyword evidence="1 4" id="KW-0489">Methyltransferase</keyword>
<gene>
    <name evidence="4" type="ORF">BDK89_1425</name>
</gene>
<dbReference type="Pfam" id="PF10017">
    <property type="entry name" value="Methyltransf_33"/>
    <property type="match status" value="1"/>
</dbReference>